<keyword evidence="2" id="KW-1185">Reference proteome</keyword>
<reference evidence="2" key="1">
    <citation type="journal article" date="2023" name="Proc. Natl. Acad. Sci. U.S.A.">
        <title>Genomic and structural basis for evolution of tropane alkaloid biosynthesis.</title>
        <authorList>
            <person name="Wanga Y.-J."/>
            <person name="Taina T."/>
            <person name="Yua J.-Y."/>
            <person name="Lia J."/>
            <person name="Xua B."/>
            <person name="Chenc J."/>
            <person name="D'Auriad J.C."/>
            <person name="Huanga J.-P."/>
            <person name="Huanga S.-X."/>
        </authorList>
    </citation>
    <scope>NUCLEOTIDE SEQUENCE [LARGE SCALE GENOMIC DNA]</scope>
    <source>
        <strain evidence="2">cv. KIB-2019</strain>
    </source>
</reference>
<accession>A0A9Q1L8X0</accession>
<dbReference type="PROSITE" id="PS51257">
    <property type="entry name" value="PROKAR_LIPOPROTEIN"/>
    <property type="match status" value="1"/>
</dbReference>
<dbReference type="Proteomes" id="UP001152561">
    <property type="component" value="Unassembled WGS sequence"/>
</dbReference>
<organism evidence="1 2">
    <name type="scientific">Anisodus acutangulus</name>
    <dbReference type="NCBI Taxonomy" id="402998"/>
    <lineage>
        <taxon>Eukaryota</taxon>
        <taxon>Viridiplantae</taxon>
        <taxon>Streptophyta</taxon>
        <taxon>Embryophyta</taxon>
        <taxon>Tracheophyta</taxon>
        <taxon>Spermatophyta</taxon>
        <taxon>Magnoliopsida</taxon>
        <taxon>eudicotyledons</taxon>
        <taxon>Gunneridae</taxon>
        <taxon>Pentapetalae</taxon>
        <taxon>asterids</taxon>
        <taxon>lamiids</taxon>
        <taxon>Solanales</taxon>
        <taxon>Solanaceae</taxon>
        <taxon>Solanoideae</taxon>
        <taxon>Hyoscyameae</taxon>
        <taxon>Anisodus</taxon>
    </lineage>
</organism>
<dbReference type="EMBL" id="JAJAGQ010000021">
    <property type="protein sequence ID" value="KAJ8531229.1"/>
    <property type="molecule type" value="Genomic_DNA"/>
</dbReference>
<comment type="caution">
    <text evidence="1">The sequence shown here is derived from an EMBL/GenBank/DDBJ whole genome shotgun (WGS) entry which is preliminary data.</text>
</comment>
<evidence type="ECO:0000313" key="2">
    <source>
        <dbReference type="Proteomes" id="UP001152561"/>
    </source>
</evidence>
<dbReference type="OrthoDB" id="10459243at2759"/>
<evidence type="ECO:0000313" key="1">
    <source>
        <dbReference type="EMBL" id="KAJ8531229.1"/>
    </source>
</evidence>
<name>A0A9Q1L8X0_9SOLA</name>
<proteinExistence type="predicted"/>
<dbReference type="AlphaFoldDB" id="A0A9Q1L8X0"/>
<protein>
    <submittedName>
        <fullName evidence="1">Uncharacterized protein</fullName>
    </submittedName>
</protein>
<gene>
    <name evidence="1" type="ORF">K7X08_026663</name>
</gene>
<sequence>MVRVDLPANIHIFISCNKRSTSCTSFSFLPDLVQAEHCAGAYQKLPLHFSREPLEVGSAASLGVTFIAITIDLF</sequence>